<dbReference type="Proteomes" id="UP000287233">
    <property type="component" value="Chromosome"/>
</dbReference>
<dbReference type="EMBL" id="CP034928">
    <property type="protein sequence ID" value="QAA75973.1"/>
    <property type="molecule type" value="Genomic_DNA"/>
</dbReference>
<dbReference type="KEGG" id="bih:BIP78_0205"/>
<keyword evidence="1" id="KW-0472">Membrane</keyword>
<sequence>MYVRSDRTVRTPKELWRTLVLALALSVLLFVWSVVVLPAVSGEARSQRLVLYWAVASPIAGTVVAVVIRAVGRRWPGRAPARPRSTRAIVLRSLAFGAPGALGVMLLWVIPREVTLSDLVWWRVAGWIATFVGLTIAIGFLGGVLPELTARWGRRKRAAREDEADPKR</sequence>
<feature type="transmembrane region" description="Helical" evidence="1">
    <location>
        <begin position="89"/>
        <end position="110"/>
    </location>
</feature>
<gene>
    <name evidence="2" type="ORF">BIP78_0205</name>
</gene>
<organism evidence="2 3">
    <name type="scientific">Bipolaricaulis sibiricus</name>
    <dbReference type="NCBI Taxonomy" id="2501609"/>
    <lineage>
        <taxon>Bacteria</taxon>
        <taxon>Candidatus Bipolaricaulota</taxon>
        <taxon>Candidatus Bipolaricaulia</taxon>
        <taxon>Candidatus Bipolaricaulales</taxon>
        <taxon>Candidatus Bipolaricaulaceae</taxon>
        <taxon>Candidatus Bipolaricaulis</taxon>
    </lineage>
</organism>
<evidence type="ECO:0000313" key="3">
    <source>
        <dbReference type="Proteomes" id="UP000287233"/>
    </source>
</evidence>
<dbReference type="AlphaFoldDB" id="A0A410FSH4"/>
<feature type="transmembrane region" description="Helical" evidence="1">
    <location>
        <begin position="122"/>
        <end position="145"/>
    </location>
</feature>
<protein>
    <submittedName>
        <fullName evidence="2">Uncharacterized protein</fullName>
    </submittedName>
</protein>
<feature type="transmembrane region" description="Helical" evidence="1">
    <location>
        <begin position="20"/>
        <end position="38"/>
    </location>
</feature>
<proteinExistence type="predicted"/>
<reference evidence="3" key="1">
    <citation type="submission" date="2018-12" db="EMBL/GenBank/DDBJ databases">
        <title>Complete genome sequence of an uncultured bacterium of the candidate phylum Bipolaricaulota.</title>
        <authorList>
            <person name="Kadnikov V.V."/>
            <person name="Mardanov A.V."/>
            <person name="Beletsky A.V."/>
            <person name="Frank Y.A."/>
            <person name="Karnachuk O.V."/>
            <person name="Ravin N.V."/>
        </authorList>
    </citation>
    <scope>NUCLEOTIDE SEQUENCE [LARGE SCALE GENOMIC DNA]</scope>
</reference>
<feature type="transmembrane region" description="Helical" evidence="1">
    <location>
        <begin position="50"/>
        <end position="68"/>
    </location>
</feature>
<keyword evidence="1" id="KW-0812">Transmembrane</keyword>
<name>A0A410FSH4_BIPS1</name>
<evidence type="ECO:0000256" key="1">
    <source>
        <dbReference type="SAM" id="Phobius"/>
    </source>
</evidence>
<accession>A0A410FSH4</accession>
<evidence type="ECO:0000313" key="2">
    <source>
        <dbReference type="EMBL" id="QAA75973.1"/>
    </source>
</evidence>
<keyword evidence="1" id="KW-1133">Transmembrane helix</keyword>